<evidence type="ECO:0000313" key="5">
    <source>
        <dbReference type="EMBL" id="CAH3171508.1"/>
    </source>
</evidence>
<dbReference type="InterPro" id="IPR003599">
    <property type="entry name" value="Ig_sub"/>
</dbReference>
<dbReference type="PANTHER" id="PTHR45080:SF8">
    <property type="entry name" value="IG-LIKE DOMAIN-CONTAINING PROTEIN"/>
    <property type="match status" value="1"/>
</dbReference>
<feature type="compositionally biased region" description="Basic residues" evidence="3">
    <location>
        <begin position="743"/>
        <end position="753"/>
    </location>
</feature>
<dbReference type="PROSITE" id="PS51257">
    <property type="entry name" value="PROKAR_LIPOPROTEIN"/>
    <property type="match status" value="1"/>
</dbReference>
<gene>
    <name evidence="5" type="ORF">PLOB_00011905</name>
</gene>
<accession>A0ABN8R0Z4</accession>
<feature type="region of interest" description="Disordered" evidence="3">
    <location>
        <begin position="723"/>
        <end position="917"/>
    </location>
</feature>
<dbReference type="InterPro" id="IPR036179">
    <property type="entry name" value="Ig-like_dom_sf"/>
</dbReference>
<dbReference type="PROSITE" id="PS50835">
    <property type="entry name" value="IG_LIKE"/>
    <property type="match status" value="4"/>
</dbReference>
<dbReference type="Pfam" id="PF08005">
    <property type="entry name" value="PHR"/>
    <property type="match status" value="2"/>
</dbReference>
<feature type="region of interest" description="Disordered" evidence="3">
    <location>
        <begin position="658"/>
        <end position="689"/>
    </location>
</feature>
<feature type="domain" description="Ig-like" evidence="4">
    <location>
        <begin position="228"/>
        <end position="314"/>
    </location>
</feature>
<keyword evidence="1" id="KW-0732">Signal</keyword>
<proteinExistence type="predicted"/>
<feature type="domain" description="Ig-like" evidence="4">
    <location>
        <begin position="993"/>
        <end position="1079"/>
    </location>
</feature>
<organism evidence="5 6">
    <name type="scientific">Porites lobata</name>
    <dbReference type="NCBI Taxonomy" id="104759"/>
    <lineage>
        <taxon>Eukaryota</taxon>
        <taxon>Metazoa</taxon>
        <taxon>Cnidaria</taxon>
        <taxon>Anthozoa</taxon>
        <taxon>Hexacorallia</taxon>
        <taxon>Scleractinia</taxon>
        <taxon>Fungiina</taxon>
        <taxon>Poritidae</taxon>
        <taxon>Porites</taxon>
    </lineage>
</organism>
<dbReference type="InterPro" id="IPR003598">
    <property type="entry name" value="Ig_sub2"/>
</dbReference>
<name>A0ABN8R0Z4_9CNID</name>
<dbReference type="Gene3D" id="2.60.40.10">
    <property type="entry name" value="Immunoglobulins"/>
    <property type="match status" value="4"/>
</dbReference>
<evidence type="ECO:0000259" key="4">
    <source>
        <dbReference type="PROSITE" id="PS50835"/>
    </source>
</evidence>
<keyword evidence="2" id="KW-1015">Disulfide bond</keyword>
<dbReference type="PANTHER" id="PTHR45080">
    <property type="entry name" value="CONTACTIN 5"/>
    <property type="match status" value="1"/>
</dbReference>
<keyword evidence="6" id="KW-1185">Reference proteome</keyword>
<dbReference type="Proteomes" id="UP001159405">
    <property type="component" value="Unassembled WGS sequence"/>
</dbReference>
<dbReference type="SMART" id="SM00408">
    <property type="entry name" value="IGc2"/>
    <property type="match status" value="4"/>
</dbReference>
<evidence type="ECO:0000256" key="2">
    <source>
        <dbReference type="ARBA" id="ARBA00023157"/>
    </source>
</evidence>
<dbReference type="SMART" id="SM00409">
    <property type="entry name" value="IG"/>
    <property type="match status" value="4"/>
</dbReference>
<dbReference type="InterPro" id="IPR007110">
    <property type="entry name" value="Ig-like_dom"/>
</dbReference>
<comment type="caution">
    <text evidence="5">The sequence shown here is derived from an EMBL/GenBank/DDBJ whole genome shotgun (WGS) entry which is preliminary data.</text>
</comment>
<dbReference type="InterPro" id="IPR050958">
    <property type="entry name" value="Cell_Adh-Cytoskel_Orgn"/>
</dbReference>
<dbReference type="Pfam" id="PF01391">
    <property type="entry name" value="Collagen"/>
    <property type="match status" value="3"/>
</dbReference>
<reference evidence="5 6" key="1">
    <citation type="submission" date="2022-05" db="EMBL/GenBank/DDBJ databases">
        <authorList>
            <consortium name="Genoscope - CEA"/>
            <person name="William W."/>
        </authorList>
    </citation>
    <scope>NUCLEOTIDE SEQUENCE [LARGE SCALE GENOMIC DNA]</scope>
</reference>
<feature type="region of interest" description="Disordered" evidence="3">
    <location>
        <begin position="158"/>
        <end position="227"/>
    </location>
</feature>
<dbReference type="InterPro" id="IPR012983">
    <property type="entry name" value="PHR"/>
</dbReference>
<evidence type="ECO:0000313" key="6">
    <source>
        <dbReference type="Proteomes" id="UP001159405"/>
    </source>
</evidence>
<dbReference type="Gene3D" id="2.60.120.820">
    <property type="entry name" value="PHR domain"/>
    <property type="match status" value="2"/>
</dbReference>
<feature type="domain" description="Ig-like" evidence="4">
    <location>
        <begin position="317"/>
        <end position="399"/>
    </location>
</feature>
<dbReference type="SUPFAM" id="SSF48726">
    <property type="entry name" value="Immunoglobulin"/>
    <property type="match status" value="4"/>
</dbReference>
<feature type="compositionally biased region" description="Basic residues" evidence="3">
    <location>
        <begin position="179"/>
        <end position="190"/>
    </location>
</feature>
<dbReference type="InterPro" id="IPR013783">
    <property type="entry name" value="Ig-like_fold"/>
</dbReference>
<dbReference type="Pfam" id="PF07679">
    <property type="entry name" value="I-set"/>
    <property type="match status" value="4"/>
</dbReference>
<dbReference type="InterPro" id="IPR008160">
    <property type="entry name" value="Collagen"/>
</dbReference>
<feature type="domain" description="Ig-like" evidence="4">
    <location>
        <begin position="904"/>
        <end position="990"/>
    </location>
</feature>
<dbReference type="InterPro" id="IPR013098">
    <property type="entry name" value="Ig_I-set"/>
</dbReference>
<protein>
    <recommendedName>
        <fullName evidence="4">Ig-like domain-containing protein</fullName>
    </recommendedName>
</protein>
<feature type="compositionally biased region" description="Basic and acidic residues" evidence="3">
    <location>
        <begin position="777"/>
        <end position="786"/>
    </location>
</feature>
<dbReference type="EMBL" id="CALNXK010000164">
    <property type="protein sequence ID" value="CAH3171508.1"/>
    <property type="molecule type" value="Genomic_DNA"/>
</dbReference>
<evidence type="ECO:0000256" key="3">
    <source>
        <dbReference type="SAM" id="MobiDB-lite"/>
    </source>
</evidence>
<feature type="compositionally biased region" description="Low complexity" evidence="3">
    <location>
        <begin position="863"/>
        <end position="876"/>
    </location>
</feature>
<feature type="region of interest" description="Disordered" evidence="3">
    <location>
        <begin position="112"/>
        <end position="131"/>
    </location>
</feature>
<feature type="compositionally biased region" description="Polar residues" evidence="3">
    <location>
        <begin position="900"/>
        <end position="912"/>
    </location>
</feature>
<dbReference type="InterPro" id="IPR038648">
    <property type="entry name" value="PHR_sf"/>
</dbReference>
<sequence>MKMASVNSSKSHRLLDFLPSIRPSFLSVVLLFACGCLWMKNETTNGRLTALETRINMFPLEVLVKNGRSTENSVNRTTIKPKEESARHLLRKIQREMNPKIDFALVLDESATSRTSAKSRNRRQVSNLTSATISMHDVRQEITKQFKQLMPSKYCKSQERVCPAGPPGLPGPIGAQGPRGRRGPRGKKGPPGKSGMAGLPGSRGEKGDKGEPGIPGPPGRPGESISAPQVMVSPANHTRDEGRNTAIYCTVGGNPTPTVEWRFKGIKLLSGAKYLVKKAELIIRNLNYSDAGQYKCAARNILGSSEASGNLKVRGLPIFTKKPSSLVSKMEFSQIQETCQAEGYPPPKLTWIRLVSPLPVGKTDVKEGRLTIRNLRPVDSGLYQCVITNSMGSKKATMNLFVQKGPVLAKCDCWRSRSKSPSEGNWGYSHYPSGSGNVDAIDFQANRDVILSGYRLWGVKSGSTSFQVTIRLYRGSNLIAEKTGSYATSFSVKTFEVHFSQVISIRAGVTYTATTRIVTSKLSFVHGDGVASASCSGVTVTFKTSSKNSNGSSRSKVALKMASVDSSKSHRFVDFLPSIRPSFLSLVVLFACGCLWMKNETTNERLRALESRINMSPLEVLVKTGCSAKDNDVRTTLNPKEKSAKNLLKKLQRPVDEVKLKDTSEMNSPLALDESGESRTKAKPRNRRQVLNVTSAGVSIHDVRKEISKQFEQLMPTKYCKSNEKVCPVGPPGLPGPTGVRGPRGRRGPKGKKGPQGLKGRPGKSGQRGMTGPAGLRGEKGDKGEPGPKAVQGPPGSPGKTGMTGFTGPRGDKGDKGGPGPKGMPGPPGRTGKTGMTALTGPRGDKGDKGGPGPKGMPGPPGITGKRGMTGLTGPTGDKGDKGGPGTKGMPGPPGRPGESISTPQLIVSPTDQTKDERSNSVIYCTVKGNPTPSVEWRFKSLKLHSGAKYLVKEGELVVRNLNYGDAGQYTCVARNILGTFEASGNLKVRGLPIFTKKPSSLVSKMEFSQIQETCQAEGYPPPRLTWIRLVMPLPAGKTEVKEGKLTIRNLRPVDSGLYQCVATNSLGAKKATMNLVVTAVFFFFLANCNCWRSRSRSPSMGWGYSSDPSGSGSVDAIDFQTNGDVILSGYRLWGVKSGSTTFPVTIRLYGGSNLIAEKTGSYATSSSVKTFEVHFSQVISIRAGVTYTATARIVTSVLSFAHSDGVASASCSGVTVTFKSSSKDSNASRSYQGQIPALIFRSSQC</sequence>
<evidence type="ECO:0000256" key="1">
    <source>
        <dbReference type="ARBA" id="ARBA00022729"/>
    </source>
</evidence>